<evidence type="ECO:0000259" key="3">
    <source>
        <dbReference type="SMART" id="SM00859"/>
    </source>
</evidence>
<dbReference type="InterPro" id="IPR050085">
    <property type="entry name" value="AGPR"/>
</dbReference>
<dbReference type="PANTHER" id="PTHR32338:SF10">
    <property type="entry name" value="N-ACETYL-GAMMA-GLUTAMYL-PHOSPHATE REDUCTASE, CHLOROPLASTIC-RELATED"/>
    <property type="match status" value="1"/>
</dbReference>
<feature type="region of interest" description="Disordered" evidence="2">
    <location>
        <begin position="147"/>
        <end position="175"/>
    </location>
</feature>
<name>A0AAU3HU88_9ACTN</name>
<protein>
    <recommendedName>
        <fullName evidence="3">Semialdehyde dehydrogenase NAD-binding domain-containing protein</fullName>
    </recommendedName>
</protein>
<dbReference type="EMBL" id="CP109546">
    <property type="protein sequence ID" value="WTZ07735.1"/>
    <property type="molecule type" value="Genomic_DNA"/>
</dbReference>
<accession>A0AAU3HU88</accession>
<dbReference type="SUPFAM" id="SSF51735">
    <property type="entry name" value="NAD(P)-binding Rossmann-fold domains"/>
    <property type="match status" value="1"/>
</dbReference>
<dbReference type="InterPro" id="IPR000534">
    <property type="entry name" value="Semialdehyde_DH_NAD-bd"/>
</dbReference>
<feature type="compositionally biased region" description="Low complexity" evidence="2">
    <location>
        <begin position="147"/>
        <end position="164"/>
    </location>
</feature>
<evidence type="ECO:0000256" key="1">
    <source>
        <dbReference type="ARBA" id="ARBA00022571"/>
    </source>
</evidence>
<gene>
    <name evidence="4" type="ORF">OG699_06830</name>
</gene>
<dbReference type="GO" id="GO:0006526">
    <property type="term" value="P:L-arginine biosynthetic process"/>
    <property type="evidence" value="ECO:0007669"/>
    <property type="project" value="UniProtKB-KW"/>
</dbReference>
<dbReference type="Pfam" id="PF01118">
    <property type="entry name" value="Semialdhyde_dh"/>
    <property type="match status" value="1"/>
</dbReference>
<evidence type="ECO:0000256" key="2">
    <source>
        <dbReference type="SAM" id="MobiDB-lite"/>
    </source>
</evidence>
<dbReference type="GO" id="GO:0051287">
    <property type="term" value="F:NAD binding"/>
    <property type="evidence" value="ECO:0007669"/>
    <property type="project" value="InterPro"/>
</dbReference>
<keyword evidence="1" id="KW-0028">Amino-acid biosynthesis</keyword>
<dbReference type="CDD" id="cd17895">
    <property type="entry name" value="AGPR_1_N"/>
    <property type="match status" value="1"/>
</dbReference>
<sequence length="175" mass="18804">MSASAAPSEGPATRGGELCRLLLNHPAAGTILPTARNGEEFERVHPNLLGSGLRFLTVEQLRDRADELDVVFFCTPSGEAMRSAPYFLERGVKAVDVSADFRFVDADRCKAVYGVTELYREQIAAARWPTPAATPSPPCSGRLRCCAPASPTSTPRSTLPRSTALRGRATSRSPT</sequence>
<evidence type="ECO:0000313" key="4">
    <source>
        <dbReference type="EMBL" id="WTZ07735.1"/>
    </source>
</evidence>
<dbReference type="GO" id="GO:0016620">
    <property type="term" value="F:oxidoreductase activity, acting on the aldehyde or oxo group of donors, NAD or NADP as acceptor"/>
    <property type="evidence" value="ECO:0007669"/>
    <property type="project" value="InterPro"/>
</dbReference>
<proteinExistence type="predicted"/>
<dbReference type="AlphaFoldDB" id="A0AAU3HU88"/>
<organism evidence="4">
    <name type="scientific">Streptomyces sp. NBC_01393</name>
    <dbReference type="NCBI Taxonomy" id="2903851"/>
    <lineage>
        <taxon>Bacteria</taxon>
        <taxon>Bacillati</taxon>
        <taxon>Actinomycetota</taxon>
        <taxon>Actinomycetes</taxon>
        <taxon>Kitasatosporales</taxon>
        <taxon>Streptomycetaceae</taxon>
        <taxon>Streptomyces</taxon>
    </lineage>
</organism>
<reference evidence="4" key="1">
    <citation type="submission" date="2022-10" db="EMBL/GenBank/DDBJ databases">
        <title>The complete genomes of actinobacterial strains from the NBC collection.</title>
        <authorList>
            <person name="Joergensen T.S."/>
            <person name="Alvarez Arevalo M."/>
            <person name="Sterndorff E.B."/>
            <person name="Faurdal D."/>
            <person name="Vuksanovic O."/>
            <person name="Mourched A.-S."/>
            <person name="Charusanti P."/>
            <person name="Shaw S."/>
            <person name="Blin K."/>
            <person name="Weber T."/>
        </authorList>
    </citation>
    <scope>NUCLEOTIDE SEQUENCE</scope>
    <source>
        <strain evidence="4">NBC_01393</strain>
    </source>
</reference>
<dbReference type="PANTHER" id="PTHR32338">
    <property type="entry name" value="N-ACETYL-GAMMA-GLUTAMYL-PHOSPHATE REDUCTASE, CHLOROPLASTIC-RELATED-RELATED"/>
    <property type="match status" value="1"/>
</dbReference>
<dbReference type="SMART" id="SM00859">
    <property type="entry name" value="Semialdhyde_dh"/>
    <property type="match status" value="1"/>
</dbReference>
<feature type="domain" description="Semialdehyde dehydrogenase NAD-binding" evidence="3">
    <location>
        <begin position="15"/>
        <end position="126"/>
    </location>
</feature>
<dbReference type="InterPro" id="IPR036291">
    <property type="entry name" value="NAD(P)-bd_dom_sf"/>
</dbReference>
<dbReference type="Gene3D" id="3.40.50.720">
    <property type="entry name" value="NAD(P)-binding Rossmann-like Domain"/>
    <property type="match status" value="1"/>
</dbReference>
<keyword evidence="1" id="KW-0055">Arginine biosynthesis</keyword>